<keyword evidence="1" id="KW-0540">Nuclease</keyword>
<proteinExistence type="predicted"/>
<accession>A0A426VAS3</accession>
<keyword evidence="1" id="KW-0255">Endonuclease</keyword>
<keyword evidence="2" id="KW-1185">Reference proteome</keyword>
<dbReference type="InterPro" id="IPR003615">
    <property type="entry name" value="HNH_nuc"/>
</dbReference>
<protein>
    <submittedName>
        <fullName evidence="1">HNH endonuclease</fullName>
    </submittedName>
</protein>
<dbReference type="Proteomes" id="UP000269265">
    <property type="component" value="Unassembled WGS sequence"/>
</dbReference>
<evidence type="ECO:0000313" key="2">
    <source>
        <dbReference type="Proteomes" id="UP000269265"/>
    </source>
</evidence>
<reference evidence="1 2" key="1">
    <citation type="submission" date="2018-12" db="EMBL/GenBank/DDBJ databases">
        <title>The whole draft genome of Aquabacterium sp. SJQ9.</title>
        <authorList>
            <person name="Sun L."/>
            <person name="Gao X."/>
            <person name="Chen W."/>
            <person name="Huang K."/>
        </authorList>
    </citation>
    <scope>NUCLEOTIDE SEQUENCE [LARGE SCALE GENOMIC DNA]</scope>
    <source>
        <strain evidence="1 2">SJQ9</strain>
    </source>
</reference>
<dbReference type="OrthoDB" id="9052589at2"/>
<gene>
    <name evidence="1" type="ORF">EIP75_11350</name>
</gene>
<dbReference type="RefSeq" id="WP_125243397.1">
    <property type="nucleotide sequence ID" value="NZ_RSED01000008.1"/>
</dbReference>
<comment type="caution">
    <text evidence="1">The sequence shown here is derived from an EMBL/GenBank/DDBJ whole genome shotgun (WGS) entry which is preliminary data.</text>
</comment>
<dbReference type="AlphaFoldDB" id="A0A426VAS3"/>
<dbReference type="EMBL" id="RSED01000008">
    <property type="protein sequence ID" value="RRS03993.1"/>
    <property type="molecule type" value="Genomic_DNA"/>
</dbReference>
<evidence type="ECO:0000313" key="1">
    <source>
        <dbReference type="EMBL" id="RRS03993.1"/>
    </source>
</evidence>
<organism evidence="1 2">
    <name type="scientific">Aquabacterium soli</name>
    <dbReference type="NCBI Taxonomy" id="2493092"/>
    <lineage>
        <taxon>Bacteria</taxon>
        <taxon>Pseudomonadati</taxon>
        <taxon>Pseudomonadota</taxon>
        <taxon>Betaproteobacteria</taxon>
        <taxon>Burkholderiales</taxon>
        <taxon>Aquabacterium</taxon>
    </lineage>
</organism>
<dbReference type="CDD" id="cd00085">
    <property type="entry name" value="HNHc"/>
    <property type="match status" value="1"/>
</dbReference>
<keyword evidence="1" id="KW-0378">Hydrolase</keyword>
<name>A0A426VAS3_9BURK</name>
<dbReference type="GO" id="GO:0004519">
    <property type="term" value="F:endonuclease activity"/>
    <property type="evidence" value="ECO:0007669"/>
    <property type="project" value="UniProtKB-KW"/>
</dbReference>
<sequence>MSKPTEQTVKRLFALSGNLCAFPGCSLPMVEGTGVVTGEICHIHARRSGGPRFAPDQTEKERQAFNNLILMCGPHHKVIDSQPDIYSADVLREMKFVHEGAAGRPEQPTDGVYAKILLNHMDRIEVVNNSGNVAINSPGAIQAGTVVLKTTRKSVAVTPPPNTVGADAQLSRYVQYLISRYNEFAGSDPRRATAFNPSVISKNIEHKLGAPWRLLSVDRFDEVCSYLQQRISKTSLAKLNTSKGRPSFSSYADHLRKNA</sequence>